<dbReference type="InterPro" id="IPR038005">
    <property type="entry name" value="RX-like_CC"/>
</dbReference>
<dbReference type="GO" id="GO:0005737">
    <property type="term" value="C:cytoplasm"/>
    <property type="evidence" value="ECO:0007669"/>
    <property type="project" value="UniProtKB-SubCell"/>
</dbReference>
<dbReference type="SUPFAM" id="SSF52540">
    <property type="entry name" value="P-loop containing nucleoside triphosphate hydrolases"/>
    <property type="match status" value="1"/>
</dbReference>
<proteinExistence type="inferred from homology"/>
<keyword evidence="8" id="KW-0677">Repeat</keyword>
<dbReference type="Gene3D" id="3.40.50.300">
    <property type="entry name" value="P-loop containing nucleotide triphosphate hydrolases"/>
    <property type="match status" value="1"/>
</dbReference>
<sequence length="1270" mass="145190">MASTSVTCISSILDDLQALENDCQFFANGPPKYLKRMLSYLRTFLLCARKYSNHDVQLPFDNKKNQADNHKASLEALAVRIGDAIPKRGKKIRWDVVYDLEKDIKSFEQEICEWYVFFLGSSSQQSSNSLVRQDDLMEFMDSLVNYLPRSRPAYEVGLIKALEEKLAFLKNFIRFVTLHGVENTELRPLLVHTEAVAVNAAHLSYKCQFKKGFGPPKDIKESISELLQKIIPVEPQVLGTCIQALSASKLSRQSYGDTDEHILSDFHHSLLCNLWDKLKRGSCAVILRQLQMFYEGLNSLRTILKEKPKEFDEKVRDPTRVVNCYGGDVISPLSLNAIKDAIQAKDMDIVCSELLKIIKLIDAVITEKCPESSSFNFPKTNGLGFVDSLLEKMMDVTSSEAGSIALIDHPIQKVLEELDCLRSLLRKIVELHNEDEDVQAIWNRIVGVAYRIEFLIDSLITGNILDSSSMSIHSILEEMNIIKAAAWKICDSERLGGKVKEVTKRFNHMPQEGSKPIVNDVVVGFEDETASIINQLRNGSLQVKIVSIVGMPGCGKTTLARIVYNDSSVKSHFYERAWCTVSQIYDKRNLLLQILTCIESKLPEYVFKMGEEDLDDFKMGEEDLALKVKRRLLKNRYLIVLDDLWDIDAWNGLEASFPDDGNGSRVILTSRLRGVAPQDKLDHEPYSLRQLAPNESWDLLKGKLYPGQDLAPPELCEIRQQVVEMCQGLPLTVVILAGILSRLDRHDWKEAVEGLSSRNVSSTEQCTATLELSYKHLPDTLKACFLYFGAFPEDHEHNTKRLISLWVAEGFVQKTQLKRSEDVANDYLMELISRSLVTVSKPRSIDGVKACRIHDLLYEFCVTKAKEENFSRLVRRDDKLSDINVPFYLRRLCIDSKVEHFDNLRLFSPAIRSLLLFSHDEDSRSSFDLRFIFHIIKLAKVLDLSQINLGSTFPRELELLVHLRYLAILVNGRPVPASISYLTNLETLIWRNSSDHGSINLGTWIWRNRCVHGSVSLPDTIWNLKKLRHLELIDEADKNYHVRFPDNNLDNSSQLCDLDILSCLSLNPRKNINKLLRKFPNIRKLRSSLNLDQGCEYHVAMDCLSHLESLSLSCVVYGGDRYQLDFQFPLTIKKLTLSYFRLPWSKMVAIGNLPNLEVLKLLDRSFEGEIWEMEVEKFPKVKFLKLDYLYIVKWTASSEYEYEDQYYFPRLQKLVLESCDALQEIPSCLGNSSTLEIIEVSKCPNCTSSLEEIQEEQRSNGYTDLKILIS</sequence>
<dbReference type="InterPro" id="IPR042197">
    <property type="entry name" value="Apaf_helical"/>
</dbReference>
<evidence type="ECO:0000256" key="1">
    <source>
        <dbReference type="ARBA" id="ARBA00002074"/>
    </source>
</evidence>
<evidence type="ECO:0000313" key="18">
    <source>
        <dbReference type="RefSeq" id="XP_027061632.1"/>
    </source>
</evidence>
<dbReference type="InterPro" id="IPR021929">
    <property type="entry name" value="R1A-like_N"/>
</dbReference>
<accession>A0A6P6S6A3</accession>
<dbReference type="PRINTS" id="PR00364">
    <property type="entry name" value="DISEASERSIST"/>
</dbReference>
<evidence type="ECO:0000256" key="10">
    <source>
        <dbReference type="ARBA" id="ARBA00022821"/>
    </source>
</evidence>
<evidence type="ECO:0000259" key="13">
    <source>
        <dbReference type="Pfam" id="PF00931"/>
    </source>
</evidence>
<protein>
    <submittedName>
        <fullName evidence="18">Late blight resistance protein homolog R1A-3</fullName>
    </submittedName>
</protein>
<dbReference type="CDD" id="cd14798">
    <property type="entry name" value="RX-CC_like"/>
    <property type="match status" value="1"/>
</dbReference>
<evidence type="ECO:0000259" key="14">
    <source>
        <dbReference type="Pfam" id="PF12061"/>
    </source>
</evidence>
<dbReference type="Pfam" id="PF23598">
    <property type="entry name" value="LRR_14"/>
    <property type="match status" value="1"/>
</dbReference>
<dbReference type="GO" id="GO:0009626">
    <property type="term" value="P:plant-type hypersensitive response"/>
    <property type="evidence" value="ECO:0007669"/>
    <property type="project" value="UniProtKB-KW"/>
</dbReference>
<dbReference type="PANTHER" id="PTHR23155">
    <property type="entry name" value="DISEASE RESISTANCE PROTEIN RP"/>
    <property type="match status" value="1"/>
</dbReference>
<dbReference type="InterPro" id="IPR027417">
    <property type="entry name" value="P-loop_NTPase"/>
</dbReference>
<feature type="domain" description="Late blight resistance protein R1A-like N-terminal" evidence="14">
    <location>
        <begin position="102"/>
        <end position="308"/>
    </location>
</feature>
<dbReference type="GO" id="GO:0016020">
    <property type="term" value="C:membrane"/>
    <property type="evidence" value="ECO:0007669"/>
    <property type="project" value="UniProtKB-SubCell"/>
</dbReference>
<feature type="domain" description="NB-ARC" evidence="13">
    <location>
        <begin position="526"/>
        <end position="706"/>
    </location>
</feature>
<keyword evidence="12" id="KW-0175">Coiled coil</keyword>
<dbReference type="InterPro" id="IPR058922">
    <property type="entry name" value="WHD_DRP"/>
</dbReference>
<dbReference type="AlphaFoldDB" id="A0A6P6S6A3"/>
<dbReference type="Gene3D" id="3.80.10.10">
    <property type="entry name" value="Ribonuclease Inhibitor"/>
    <property type="match status" value="1"/>
</dbReference>
<comment type="similarity">
    <text evidence="4">Belongs to the disease resistance NB-LRR family.</text>
</comment>
<dbReference type="GeneID" id="113688148"/>
<feature type="domain" description="Disease resistance R13L4/SHOC-2-like LRR" evidence="16">
    <location>
        <begin position="911"/>
        <end position="1217"/>
    </location>
</feature>
<dbReference type="GO" id="GO:0051607">
    <property type="term" value="P:defense response to virus"/>
    <property type="evidence" value="ECO:0007669"/>
    <property type="project" value="UniProtKB-ARBA"/>
</dbReference>
<evidence type="ECO:0000256" key="5">
    <source>
        <dbReference type="ARBA" id="ARBA00022490"/>
    </source>
</evidence>
<organism evidence="17 18">
    <name type="scientific">Coffea arabica</name>
    <name type="common">Arabian coffee</name>
    <dbReference type="NCBI Taxonomy" id="13443"/>
    <lineage>
        <taxon>Eukaryota</taxon>
        <taxon>Viridiplantae</taxon>
        <taxon>Streptophyta</taxon>
        <taxon>Embryophyta</taxon>
        <taxon>Tracheophyta</taxon>
        <taxon>Spermatophyta</taxon>
        <taxon>Magnoliopsida</taxon>
        <taxon>eudicotyledons</taxon>
        <taxon>Gunneridae</taxon>
        <taxon>Pentapetalae</taxon>
        <taxon>asterids</taxon>
        <taxon>lamiids</taxon>
        <taxon>Gentianales</taxon>
        <taxon>Rubiaceae</taxon>
        <taxon>Ixoroideae</taxon>
        <taxon>Gardenieae complex</taxon>
        <taxon>Bertiereae - Coffeeae clade</taxon>
        <taxon>Coffeeae</taxon>
        <taxon>Coffea</taxon>
    </lineage>
</organism>
<dbReference type="SUPFAM" id="SSF52058">
    <property type="entry name" value="L domain-like"/>
    <property type="match status" value="1"/>
</dbReference>
<dbReference type="RefSeq" id="XP_027061632.1">
    <property type="nucleotide sequence ID" value="XM_027205831.2"/>
</dbReference>
<keyword evidence="17" id="KW-1185">Reference proteome</keyword>
<evidence type="ECO:0000313" key="17">
    <source>
        <dbReference type="Proteomes" id="UP001652660"/>
    </source>
</evidence>
<feature type="domain" description="Disease resistance protein winged helix" evidence="15">
    <location>
        <begin position="791"/>
        <end position="860"/>
    </location>
</feature>
<keyword evidence="11" id="KW-0067">ATP-binding</keyword>
<keyword evidence="6" id="KW-0433">Leucine-rich repeat</keyword>
<dbReference type="Proteomes" id="UP001652660">
    <property type="component" value="Chromosome 5e"/>
</dbReference>
<dbReference type="OrthoDB" id="693287at2759"/>
<dbReference type="FunFam" id="1.10.10.10:FF:000322">
    <property type="entry name" value="Probable disease resistance protein At1g63360"/>
    <property type="match status" value="1"/>
</dbReference>
<evidence type="ECO:0000256" key="7">
    <source>
        <dbReference type="ARBA" id="ARBA00022667"/>
    </source>
</evidence>
<dbReference type="Pfam" id="PF00931">
    <property type="entry name" value="NB-ARC"/>
    <property type="match status" value="1"/>
</dbReference>
<reference evidence="18" key="2">
    <citation type="submission" date="2025-08" db="UniProtKB">
        <authorList>
            <consortium name="RefSeq"/>
        </authorList>
    </citation>
    <scope>IDENTIFICATION</scope>
    <source>
        <tissue evidence="18">Leaves</tissue>
    </source>
</reference>
<comment type="subcellular location">
    <subcellularLocation>
        <location evidence="3">Cytoplasm</location>
    </subcellularLocation>
    <subcellularLocation>
        <location evidence="2">Membrane</location>
        <topology evidence="2">Peripheral membrane protein</topology>
    </subcellularLocation>
</comment>
<dbReference type="InterPro" id="IPR032675">
    <property type="entry name" value="LRR_dom_sf"/>
</dbReference>
<name>A0A6P6S6A3_COFAR</name>
<dbReference type="GO" id="GO:0043531">
    <property type="term" value="F:ADP binding"/>
    <property type="evidence" value="ECO:0007669"/>
    <property type="project" value="InterPro"/>
</dbReference>
<evidence type="ECO:0000256" key="2">
    <source>
        <dbReference type="ARBA" id="ARBA00004170"/>
    </source>
</evidence>
<evidence type="ECO:0000256" key="4">
    <source>
        <dbReference type="ARBA" id="ARBA00008894"/>
    </source>
</evidence>
<evidence type="ECO:0000256" key="8">
    <source>
        <dbReference type="ARBA" id="ARBA00022737"/>
    </source>
</evidence>
<dbReference type="Gene3D" id="1.10.8.430">
    <property type="entry name" value="Helical domain of apoptotic protease-activating factors"/>
    <property type="match status" value="1"/>
</dbReference>
<evidence type="ECO:0000256" key="11">
    <source>
        <dbReference type="ARBA" id="ARBA00022840"/>
    </source>
</evidence>
<keyword evidence="9" id="KW-0547">Nucleotide-binding</keyword>
<dbReference type="Pfam" id="PF23559">
    <property type="entry name" value="WHD_DRP"/>
    <property type="match status" value="1"/>
</dbReference>
<dbReference type="InterPro" id="IPR055414">
    <property type="entry name" value="LRR_R13L4/SHOC2-like"/>
</dbReference>
<dbReference type="Gene3D" id="1.10.10.10">
    <property type="entry name" value="Winged helix-like DNA-binding domain superfamily/Winged helix DNA-binding domain"/>
    <property type="match status" value="1"/>
</dbReference>
<dbReference type="Pfam" id="PF12061">
    <property type="entry name" value="NB-LRR"/>
    <property type="match status" value="1"/>
</dbReference>
<dbReference type="InterPro" id="IPR036388">
    <property type="entry name" value="WH-like_DNA-bd_sf"/>
</dbReference>
<reference evidence="17" key="1">
    <citation type="journal article" date="2025" name="Foods">
        <title>Unveiling the Microbial Signatures of Arabica Coffee Cherries: Insights into Ripeness Specific Diversity, Functional Traits, and Implications for Quality and Safety.</title>
        <authorList>
            <consortium name="RefSeq"/>
            <person name="Tenea G.N."/>
            <person name="Cifuentes V."/>
            <person name="Reyes P."/>
            <person name="Cevallos-Vallejos M."/>
        </authorList>
    </citation>
    <scope>NUCLEOTIDE SEQUENCE [LARGE SCALE GENOMIC DNA]</scope>
</reference>
<keyword evidence="5" id="KW-0963">Cytoplasm</keyword>
<evidence type="ECO:0000256" key="12">
    <source>
        <dbReference type="ARBA" id="ARBA00023054"/>
    </source>
</evidence>
<dbReference type="PANTHER" id="PTHR23155:SF1152">
    <property type="entry name" value="AAA+ ATPASE DOMAIN-CONTAINING PROTEIN"/>
    <property type="match status" value="1"/>
</dbReference>
<dbReference type="GO" id="GO:0005524">
    <property type="term" value="F:ATP binding"/>
    <property type="evidence" value="ECO:0007669"/>
    <property type="project" value="UniProtKB-KW"/>
</dbReference>
<comment type="function">
    <text evidence="1">Confers resistance to late blight (Phytophthora infestans) races carrying the avirulence gene Avr1. Resistance proteins guard the plant against pathogens that contain an appropriate avirulence protein via an indirect interaction with this avirulence protein. That triggers a defense system including the hypersensitive response, which restricts the pathogen growth.</text>
</comment>
<evidence type="ECO:0000259" key="16">
    <source>
        <dbReference type="Pfam" id="PF23598"/>
    </source>
</evidence>
<dbReference type="InterPro" id="IPR002182">
    <property type="entry name" value="NB-ARC"/>
</dbReference>
<gene>
    <name evidence="18" type="primary">LOC113688148</name>
</gene>
<evidence type="ECO:0000259" key="15">
    <source>
        <dbReference type="Pfam" id="PF23559"/>
    </source>
</evidence>
<evidence type="ECO:0000256" key="9">
    <source>
        <dbReference type="ARBA" id="ARBA00022741"/>
    </source>
</evidence>
<evidence type="ECO:0000256" key="6">
    <source>
        <dbReference type="ARBA" id="ARBA00022614"/>
    </source>
</evidence>
<evidence type="ECO:0000256" key="3">
    <source>
        <dbReference type="ARBA" id="ARBA00004496"/>
    </source>
</evidence>
<keyword evidence="7" id="KW-0381">Hypersensitive response</keyword>
<dbReference type="InterPro" id="IPR044974">
    <property type="entry name" value="Disease_R_plants"/>
</dbReference>
<keyword evidence="10" id="KW-0611">Plant defense</keyword>
<dbReference type="FunFam" id="3.40.50.300:FF:001091">
    <property type="entry name" value="Probable disease resistance protein At1g61300"/>
    <property type="match status" value="1"/>
</dbReference>